<organism evidence="1 2">
    <name type="scientific">Caulifigura coniformis</name>
    <dbReference type="NCBI Taxonomy" id="2527983"/>
    <lineage>
        <taxon>Bacteria</taxon>
        <taxon>Pseudomonadati</taxon>
        <taxon>Planctomycetota</taxon>
        <taxon>Planctomycetia</taxon>
        <taxon>Planctomycetales</taxon>
        <taxon>Planctomycetaceae</taxon>
        <taxon>Caulifigura</taxon>
    </lineage>
</organism>
<dbReference type="KEGG" id="ccos:Pan44_39430"/>
<reference evidence="1 2" key="1">
    <citation type="submission" date="2019-02" db="EMBL/GenBank/DDBJ databases">
        <title>Deep-cultivation of Planctomycetes and their phenomic and genomic characterization uncovers novel biology.</title>
        <authorList>
            <person name="Wiegand S."/>
            <person name="Jogler M."/>
            <person name="Boedeker C."/>
            <person name="Pinto D."/>
            <person name="Vollmers J."/>
            <person name="Rivas-Marin E."/>
            <person name="Kohn T."/>
            <person name="Peeters S.H."/>
            <person name="Heuer A."/>
            <person name="Rast P."/>
            <person name="Oberbeckmann S."/>
            <person name="Bunk B."/>
            <person name="Jeske O."/>
            <person name="Meyerdierks A."/>
            <person name="Storesund J.E."/>
            <person name="Kallscheuer N."/>
            <person name="Luecker S."/>
            <person name="Lage O.M."/>
            <person name="Pohl T."/>
            <person name="Merkel B.J."/>
            <person name="Hornburger P."/>
            <person name="Mueller R.-W."/>
            <person name="Bruemmer F."/>
            <person name="Labrenz M."/>
            <person name="Spormann A.M."/>
            <person name="Op den Camp H."/>
            <person name="Overmann J."/>
            <person name="Amann R."/>
            <person name="Jetten M.S.M."/>
            <person name="Mascher T."/>
            <person name="Medema M.H."/>
            <person name="Devos D.P."/>
            <person name="Kaster A.-K."/>
            <person name="Ovreas L."/>
            <person name="Rohde M."/>
            <person name="Galperin M.Y."/>
            <person name="Jogler C."/>
        </authorList>
    </citation>
    <scope>NUCLEOTIDE SEQUENCE [LARGE SCALE GENOMIC DNA]</scope>
    <source>
        <strain evidence="1 2">Pan44</strain>
    </source>
</reference>
<name>A0A517SIE5_9PLAN</name>
<proteinExistence type="predicted"/>
<gene>
    <name evidence="1" type="ORF">Pan44_39430</name>
</gene>
<accession>A0A517SIE5</accession>
<keyword evidence="2" id="KW-1185">Reference proteome</keyword>
<protein>
    <submittedName>
        <fullName evidence="1">Uncharacterized protein</fullName>
    </submittedName>
</protein>
<dbReference type="Proteomes" id="UP000315700">
    <property type="component" value="Chromosome"/>
</dbReference>
<evidence type="ECO:0000313" key="1">
    <source>
        <dbReference type="EMBL" id="QDT55895.1"/>
    </source>
</evidence>
<dbReference type="EMBL" id="CP036271">
    <property type="protein sequence ID" value="QDT55895.1"/>
    <property type="molecule type" value="Genomic_DNA"/>
</dbReference>
<dbReference type="InParanoid" id="A0A517SIE5"/>
<evidence type="ECO:0000313" key="2">
    <source>
        <dbReference type="Proteomes" id="UP000315700"/>
    </source>
</evidence>
<sequence length="164" mass="17323">MGLNMRSYLASCRRLAGLRSHIAGGSLVVLLFAGGCGDDGDGVPVSGTVMFNGEPLSDGNVTFVNDANVPVAMGFIKSGHYALEQSVSHSGIPPGKYRVYIDSWIEEPGQQLPGGGISEGITRLPGKYRSVDKSGFTAEVTESGGVFDFSMEGEPDAPPRRKRK</sequence>
<dbReference type="AlphaFoldDB" id="A0A517SIE5"/>